<keyword evidence="5" id="KW-0548">Nucleotidyltransferase</keyword>
<keyword evidence="6" id="KW-0540">Nuclease</keyword>
<dbReference type="NCBIfam" id="TIGR02777">
    <property type="entry name" value="LigD_PE_dom"/>
    <property type="match status" value="1"/>
</dbReference>
<proteinExistence type="predicted"/>
<dbReference type="CDD" id="cd04862">
    <property type="entry name" value="PaeLigD_Pol_like"/>
    <property type="match status" value="1"/>
</dbReference>
<evidence type="ECO:0000256" key="3">
    <source>
        <dbReference type="ARBA" id="ARBA00022598"/>
    </source>
</evidence>
<evidence type="ECO:0000256" key="12">
    <source>
        <dbReference type="ARBA" id="ARBA00022840"/>
    </source>
</evidence>
<dbReference type="InterPro" id="IPR012340">
    <property type="entry name" value="NA-bd_OB-fold"/>
</dbReference>
<dbReference type="GO" id="GO:0003677">
    <property type="term" value="F:DNA binding"/>
    <property type="evidence" value="ECO:0007669"/>
    <property type="project" value="UniProtKB-KW"/>
</dbReference>
<dbReference type="NCBIfam" id="TIGR02779">
    <property type="entry name" value="NHEJ_ligase_lig"/>
    <property type="match status" value="1"/>
</dbReference>
<keyword evidence="12" id="KW-0067">ATP-binding</keyword>
<dbReference type="GO" id="GO:0003887">
    <property type="term" value="F:DNA-directed DNA polymerase activity"/>
    <property type="evidence" value="ECO:0007669"/>
    <property type="project" value="UniProtKB-KW"/>
</dbReference>
<keyword evidence="13" id="KW-0239">DNA-directed DNA polymerase</keyword>
<evidence type="ECO:0000256" key="14">
    <source>
        <dbReference type="ARBA" id="ARBA00023125"/>
    </source>
</evidence>
<evidence type="ECO:0000313" key="23">
    <source>
        <dbReference type="Proteomes" id="UP000199093"/>
    </source>
</evidence>
<evidence type="ECO:0000256" key="20">
    <source>
        <dbReference type="ARBA" id="ARBA00034003"/>
    </source>
</evidence>
<keyword evidence="15" id="KW-0233">DNA recombination</keyword>
<dbReference type="Proteomes" id="UP000199093">
    <property type="component" value="Unassembled WGS sequence"/>
</dbReference>
<dbReference type="GO" id="GO:0004527">
    <property type="term" value="F:exonuclease activity"/>
    <property type="evidence" value="ECO:0007669"/>
    <property type="project" value="UniProtKB-KW"/>
</dbReference>
<name>A0A1G8KAT6_9RHOB</name>
<keyword evidence="16" id="KW-0234">DNA repair</keyword>
<dbReference type="InterPro" id="IPR014146">
    <property type="entry name" value="LigD_ligase_dom"/>
</dbReference>
<dbReference type="GO" id="GO:0003910">
    <property type="term" value="F:DNA ligase (ATP) activity"/>
    <property type="evidence" value="ECO:0007669"/>
    <property type="project" value="UniProtKB-EC"/>
</dbReference>
<keyword evidence="4" id="KW-0808">Transferase</keyword>
<dbReference type="GO" id="GO:0046872">
    <property type="term" value="F:metal ion binding"/>
    <property type="evidence" value="ECO:0007669"/>
    <property type="project" value="UniProtKB-KW"/>
</dbReference>
<dbReference type="GO" id="GO:0005524">
    <property type="term" value="F:ATP binding"/>
    <property type="evidence" value="ECO:0007669"/>
    <property type="project" value="UniProtKB-KW"/>
</dbReference>
<keyword evidence="18" id="KW-0511">Multifunctional enzyme</keyword>
<dbReference type="Gene3D" id="3.30.470.30">
    <property type="entry name" value="DNA ligase/mRNA capping enzyme"/>
    <property type="match status" value="1"/>
</dbReference>
<dbReference type="InterPro" id="IPR012309">
    <property type="entry name" value="DNA_ligase_ATP-dep_C"/>
</dbReference>
<evidence type="ECO:0000256" key="2">
    <source>
        <dbReference type="ARBA" id="ARBA00012727"/>
    </source>
</evidence>
<dbReference type="SUPFAM" id="SSF56091">
    <property type="entry name" value="DNA ligase/mRNA capping enzyme, catalytic domain"/>
    <property type="match status" value="1"/>
</dbReference>
<dbReference type="InterPro" id="IPR014144">
    <property type="entry name" value="LigD_PE_domain"/>
</dbReference>
<sequence length="812" mass="87734">MRSLETYEAKRDFAATPEPRADLAEAAGTELAFVVQKHDASRLHYDFRLEWQGVLLSWAVTKGPSADPGQKRLSVRTEDHPLAYGAFEGTIPESQYGGGTVMLWDSGWWEPLGDPGEGLAAGKLKFRLHGARMKGGWTLVRMRSKPRERAENWLLIKERDRFAGRSPDGLTRRHRTSVTTGRAMRAIAQAQPPAEARHTKPAPRFRAVQLATLKEAPPAGESWQHEAKFDGYRCLIAVGKGGVRLYTRNGKDWSDRFGVLCAPAATLPCAAALIDGEVVAGHGGDFGALQEALRSGAPLTYYAFDCLSLDGVDLTTRPLSDRRRALEGLMQPLPPRGPLRLSPVLAGDGAAALAAVCAAGGEGVVSKRLDAPYRGGRSGSWIKSKCLRRAEFVVAGWSPSDKRGRAFSSLILGSYEGGALVYRGRVGSGFTERDFEALTAAMAPLSRKTAPFGGTLPEEARGARWITPRLVVEVSYADFTGEGRLRHGVFRGLREDKPAEEVSAMAEAEADSETETRHIAGLRVSSAGRVVYPGAGVTKGEVAQYYADIADRMLQHAADRPLSLLRCPDGIGAECFFQRHAGKGFPDAVKPVPIREKDGTTADYMYVTTAEGLVGAAQMGALEVHLWGARRDRLERPDRLVFDLDPDPSLGFADVVAAAGELREGLAAVGLDSAPMVTGGKGVHVVVPLRRVAGWDTVKGFAQTFARILAERHPDRYTATMSKAKRKGRIFIDWLRNERGATAIAPYALRARPGAAVALPVSWAELAGLDRADGFHMDDARDRLSSPCPLLTAKPHGIGAGVVAALEDWSQR</sequence>
<evidence type="ECO:0000256" key="1">
    <source>
        <dbReference type="ARBA" id="ARBA00001936"/>
    </source>
</evidence>
<comment type="cofactor">
    <cofactor evidence="1">
        <name>Mn(2+)</name>
        <dbReference type="ChEBI" id="CHEBI:29035"/>
    </cofactor>
</comment>
<evidence type="ECO:0000256" key="6">
    <source>
        <dbReference type="ARBA" id="ARBA00022722"/>
    </source>
</evidence>
<evidence type="ECO:0000256" key="8">
    <source>
        <dbReference type="ARBA" id="ARBA00022741"/>
    </source>
</evidence>
<dbReference type="PANTHER" id="PTHR42705:SF2">
    <property type="entry name" value="BIFUNCTIONAL NON-HOMOLOGOUS END JOINING PROTEIN LIGD"/>
    <property type="match status" value="1"/>
</dbReference>
<feature type="domain" description="ATP-dependent DNA ligase family profile" evidence="21">
    <location>
        <begin position="292"/>
        <end position="428"/>
    </location>
</feature>
<evidence type="ECO:0000259" key="21">
    <source>
        <dbReference type="PROSITE" id="PS50160"/>
    </source>
</evidence>
<dbReference type="AlphaFoldDB" id="A0A1G8KAT6"/>
<dbReference type="InterPro" id="IPR014143">
    <property type="entry name" value="NHEJ_ligase_prk"/>
</dbReference>
<evidence type="ECO:0000256" key="4">
    <source>
        <dbReference type="ARBA" id="ARBA00022679"/>
    </source>
</evidence>
<evidence type="ECO:0000256" key="9">
    <source>
        <dbReference type="ARBA" id="ARBA00022763"/>
    </source>
</evidence>
<dbReference type="SUPFAM" id="SSF50249">
    <property type="entry name" value="Nucleic acid-binding proteins"/>
    <property type="match status" value="1"/>
</dbReference>
<dbReference type="CDD" id="cd07906">
    <property type="entry name" value="Adenylation_DNA_ligase_LigD_LigC"/>
    <property type="match status" value="1"/>
</dbReference>
<dbReference type="NCBIfam" id="TIGR02776">
    <property type="entry name" value="NHEJ_ligase_prk"/>
    <property type="match status" value="1"/>
</dbReference>
<keyword evidence="23" id="KW-1185">Reference proteome</keyword>
<dbReference type="Gene3D" id="3.90.920.10">
    <property type="entry name" value="DNA primase, PRIM domain"/>
    <property type="match status" value="1"/>
</dbReference>
<dbReference type="RefSeq" id="WP_089844895.1">
    <property type="nucleotide sequence ID" value="NZ_FNEJ01000004.1"/>
</dbReference>
<dbReference type="InterPro" id="IPR052171">
    <property type="entry name" value="NHEJ_LigD"/>
</dbReference>
<evidence type="ECO:0000256" key="17">
    <source>
        <dbReference type="ARBA" id="ARBA00023211"/>
    </source>
</evidence>
<gene>
    <name evidence="22" type="ORF">SAMN04487993_1004127</name>
</gene>
<dbReference type="Gene3D" id="2.40.50.140">
    <property type="entry name" value="Nucleic acid-binding proteins"/>
    <property type="match status" value="1"/>
</dbReference>
<evidence type="ECO:0000313" key="22">
    <source>
        <dbReference type="EMBL" id="SDI40459.1"/>
    </source>
</evidence>
<evidence type="ECO:0000256" key="7">
    <source>
        <dbReference type="ARBA" id="ARBA00022723"/>
    </source>
</evidence>
<keyword evidence="9" id="KW-0227">DNA damage</keyword>
<accession>A0A1G8KAT6</accession>
<keyword evidence="14" id="KW-0238">DNA-binding</keyword>
<keyword evidence="8" id="KW-0547">Nucleotide-binding</keyword>
<dbReference type="GO" id="GO:0006281">
    <property type="term" value="P:DNA repair"/>
    <property type="evidence" value="ECO:0007669"/>
    <property type="project" value="UniProtKB-KW"/>
</dbReference>
<comment type="catalytic activity">
    <reaction evidence="20">
        <text>ATP + (deoxyribonucleotide)n-3'-hydroxyl + 5'-phospho-(deoxyribonucleotide)m = (deoxyribonucleotide)n+m + AMP + diphosphate.</text>
        <dbReference type="EC" id="6.5.1.1"/>
    </reaction>
</comment>
<evidence type="ECO:0000256" key="5">
    <source>
        <dbReference type="ARBA" id="ARBA00022695"/>
    </source>
</evidence>
<dbReference type="PANTHER" id="PTHR42705">
    <property type="entry name" value="BIFUNCTIONAL NON-HOMOLOGOUS END JOINING PROTEIN LIGD"/>
    <property type="match status" value="1"/>
</dbReference>
<dbReference type="STRING" id="555512.SAMN04487993_1004127"/>
<dbReference type="Pfam" id="PF01068">
    <property type="entry name" value="DNA_ligase_A_M"/>
    <property type="match status" value="1"/>
</dbReference>
<evidence type="ECO:0000256" key="16">
    <source>
        <dbReference type="ARBA" id="ARBA00023204"/>
    </source>
</evidence>
<evidence type="ECO:0000256" key="11">
    <source>
        <dbReference type="ARBA" id="ARBA00022839"/>
    </source>
</evidence>
<dbReference type="OrthoDB" id="9802472at2"/>
<dbReference type="EMBL" id="FNEJ01000004">
    <property type="protein sequence ID" value="SDI40459.1"/>
    <property type="molecule type" value="Genomic_DNA"/>
</dbReference>
<keyword evidence="11" id="KW-0269">Exonuclease</keyword>
<dbReference type="EC" id="6.5.1.1" evidence="2"/>
<dbReference type="Pfam" id="PF21686">
    <property type="entry name" value="LigD_Prim-Pol"/>
    <property type="match status" value="1"/>
</dbReference>
<protein>
    <recommendedName>
        <fullName evidence="2">DNA ligase (ATP)</fullName>
        <ecNumber evidence="2">6.5.1.1</ecNumber>
    </recommendedName>
    <alternativeName>
        <fullName evidence="19">NHEJ DNA polymerase</fullName>
    </alternativeName>
</protein>
<dbReference type="InterPro" id="IPR033651">
    <property type="entry name" value="PaeLigD_Pol-like"/>
</dbReference>
<dbReference type="Pfam" id="PF13298">
    <property type="entry name" value="LigD_N"/>
    <property type="match status" value="1"/>
</dbReference>
<evidence type="ECO:0000256" key="19">
    <source>
        <dbReference type="ARBA" id="ARBA00029943"/>
    </source>
</evidence>
<dbReference type="CDD" id="cd07971">
    <property type="entry name" value="OBF_DNA_ligase_LigD"/>
    <property type="match status" value="1"/>
</dbReference>
<reference evidence="22 23" key="1">
    <citation type="submission" date="2016-10" db="EMBL/GenBank/DDBJ databases">
        <authorList>
            <person name="de Groot N.N."/>
        </authorList>
    </citation>
    <scope>NUCLEOTIDE SEQUENCE [LARGE SCALE GENOMIC DNA]</scope>
    <source>
        <strain evidence="22 23">DSM 26424</strain>
    </source>
</reference>
<dbReference type="PROSITE" id="PS50160">
    <property type="entry name" value="DNA_LIGASE_A3"/>
    <property type="match status" value="1"/>
</dbReference>
<evidence type="ECO:0000256" key="13">
    <source>
        <dbReference type="ARBA" id="ARBA00022932"/>
    </source>
</evidence>
<evidence type="ECO:0000256" key="18">
    <source>
        <dbReference type="ARBA" id="ARBA00023268"/>
    </source>
</evidence>
<evidence type="ECO:0000256" key="15">
    <source>
        <dbReference type="ARBA" id="ARBA00023172"/>
    </source>
</evidence>
<organism evidence="22 23">
    <name type="scientific">Salipiger marinus</name>
    <dbReference type="NCBI Taxonomy" id="555512"/>
    <lineage>
        <taxon>Bacteria</taxon>
        <taxon>Pseudomonadati</taxon>
        <taxon>Pseudomonadota</taxon>
        <taxon>Alphaproteobacteria</taxon>
        <taxon>Rhodobacterales</taxon>
        <taxon>Roseobacteraceae</taxon>
        <taxon>Salipiger</taxon>
    </lineage>
</organism>
<dbReference type="Pfam" id="PF04679">
    <property type="entry name" value="DNA_ligase_A_C"/>
    <property type="match status" value="1"/>
</dbReference>
<keyword evidence="7" id="KW-0479">Metal-binding</keyword>
<dbReference type="NCBIfam" id="TIGR02778">
    <property type="entry name" value="ligD_pol"/>
    <property type="match status" value="1"/>
</dbReference>
<dbReference type="Gene3D" id="3.30.1490.70">
    <property type="match status" value="1"/>
</dbReference>
<dbReference type="InterPro" id="IPR014145">
    <property type="entry name" value="LigD_pol_dom"/>
</dbReference>
<keyword evidence="10" id="KW-0378">Hydrolase</keyword>
<dbReference type="GO" id="GO:0006310">
    <property type="term" value="P:DNA recombination"/>
    <property type="evidence" value="ECO:0007669"/>
    <property type="project" value="UniProtKB-KW"/>
</dbReference>
<keyword evidence="3 22" id="KW-0436">Ligase</keyword>
<dbReference type="InterPro" id="IPR012310">
    <property type="entry name" value="DNA_ligase_ATP-dep_cent"/>
</dbReference>
<keyword evidence="17" id="KW-0464">Manganese</keyword>
<evidence type="ECO:0000256" key="10">
    <source>
        <dbReference type="ARBA" id="ARBA00022801"/>
    </source>
</evidence>